<dbReference type="PANTHER" id="PTHR42885">
    <property type="entry name" value="HISTIDINOL-PHOSPHATE AMINOTRANSFERASE-RELATED"/>
    <property type="match status" value="1"/>
</dbReference>
<comment type="function">
    <text evidence="2">Decarboxylates L-threonine-O-3-phosphate to yield (R)-1-amino-2-propanol O-2-phosphate, the precursor for the linkage between the nucleotide loop and the corrin ring in cobalamin.</text>
</comment>
<proteinExistence type="predicted"/>
<evidence type="ECO:0000256" key="1">
    <source>
        <dbReference type="ARBA" id="ARBA00001933"/>
    </source>
</evidence>
<dbReference type="Gene3D" id="3.90.1150.10">
    <property type="entry name" value="Aspartate Aminotransferase, domain 1"/>
    <property type="match status" value="1"/>
</dbReference>
<comment type="caution">
    <text evidence="11">The sequence shown here is derived from an EMBL/GenBank/DDBJ whole genome shotgun (WGS) entry which is preliminary data.</text>
</comment>
<comment type="cofactor">
    <cofactor evidence="1">
        <name>pyridoxal 5'-phosphate</name>
        <dbReference type="ChEBI" id="CHEBI:597326"/>
    </cofactor>
</comment>
<evidence type="ECO:0000256" key="4">
    <source>
        <dbReference type="ARBA" id="ARBA00012285"/>
    </source>
</evidence>
<dbReference type="SUPFAM" id="SSF53383">
    <property type="entry name" value="PLP-dependent transferases"/>
    <property type="match status" value="1"/>
</dbReference>
<dbReference type="InterPro" id="IPR004838">
    <property type="entry name" value="NHTrfase_class1_PyrdxlP-BS"/>
</dbReference>
<dbReference type="InterPro" id="IPR005860">
    <property type="entry name" value="CobD"/>
</dbReference>
<dbReference type="InterPro" id="IPR015424">
    <property type="entry name" value="PyrdxlP-dep_Trfase"/>
</dbReference>
<dbReference type="Pfam" id="PF00155">
    <property type="entry name" value="Aminotran_1_2"/>
    <property type="match status" value="1"/>
</dbReference>
<dbReference type="InterPro" id="IPR015422">
    <property type="entry name" value="PyrdxlP-dep_Trfase_small"/>
</dbReference>
<evidence type="ECO:0000256" key="9">
    <source>
        <dbReference type="ARBA" id="ARBA00048531"/>
    </source>
</evidence>
<comment type="pathway">
    <text evidence="3">Cofactor biosynthesis; adenosylcobalamin biosynthesis.</text>
</comment>
<evidence type="ECO:0000256" key="7">
    <source>
        <dbReference type="ARBA" id="ARBA00023239"/>
    </source>
</evidence>
<gene>
    <name evidence="11" type="ORF">A4A58_29060</name>
</gene>
<evidence type="ECO:0000256" key="2">
    <source>
        <dbReference type="ARBA" id="ARBA00003444"/>
    </source>
</evidence>
<name>A0A163YUX3_9BRAD</name>
<evidence type="ECO:0000256" key="3">
    <source>
        <dbReference type="ARBA" id="ARBA00004953"/>
    </source>
</evidence>
<keyword evidence="5" id="KW-0169">Cobalamin biosynthesis</keyword>
<dbReference type="OrthoDB" id="9799304at2"/>
<dbReference type="UniPathway" id="UPA00148"/>
<reference evidence="11 12" key="1">
    <citation type="submission" date="2016-03" db="EMBL/GenBank/DDBJ databases">
        <title>Microsymbionts genomes from the relict species Vavilovia formosa (Stev.) Fed.</title>
        <authorList>
            <person name="Kopat V."/>
            <person name="Chirak E."/>
            <person name="Kimeklis A."/>
            <person name="Andronov E."/>
        </authorList>
    </citation>
    <scope>NUCLEOTIDE SEQUENCE [LARGE SCALE GENOMIC DNA]</scope>
    <source>
        <strain evidence="11 12">Vaf07</strain>
    </source>
</reference>
<dbReference type="PANTHER" id="PTHR42885:SF1">
    <property type="entry name" value="THREONINE-PHOSPHATE DECARBOXYLASE"/>
    <property type="match status" value="1"/>
</dbReference>
<dbReference type="Proteomes" id="UP000076574">
    <property type="component" value="Unassembled WGS sequence"/>
</dbReference>
<dbReference type="GO" id="GO:0048472">
    <property type="term" value="F:threonine-phosphate decarboxylase activity"/>
    <property type="evidence" value="ECO:0007669"/>
    <property type="project" value="UniProtKB-EC"/>
</dbReference>
<dbReference type="EC" id="4.1.1.81" evidence="4"/>
<keyword evidence="6" id="KW-0663">Pyridoxal phosphate</keyword>
<evidence type="ECO:0000256" key="6">
    <source>
        <dbReference type="ARBA" id="ARBA00022898"/>
    </source>
</evidence>
<keyword evidence="12" id="KW-1185">Reference proteome</keyword>
<evidence type="ECO:0000313" key="11">
    <source>
        <dbReference type="EMBL" id="KZD22603.1"/>
    </source>
</evidence>
<evidence type="ECO:0000256" key="8">
    <source>
        <dbReference type="ARBA" id="ARBA00029996"/>
    </source>
</evidence>
<comment type="catalytic activity">
    <reaction evidence="9">
        <text>O-phospho-L-threonine + H(+) = (R)-1-aminopropan-2-yl phosphate + CO2</text>
        <dbReference type="Rhea" id="RHEA:11492"/>
        <dbReference type="ChEBI" id="CHEBI:15378"/>
        <dbReference type="ChEBI" id="CHEBI:16526"/>
        <dbReference type="ChEBI" id="CHEBI:58563"/>
        <dbReference type="ChEBI" id="CHEBI:58675"/>
        <dbReference type="EC" id="4.1.1.81"/>
    </reaction>
</comment>
<organism evidence="11 12">
    <name type="scientific">Tardiphaga robiniae</name>
    <dbReference type="NCBI Taxonomy" id="943830"/>
    <lineage>
        <taxon>Bacteria</taxon>
        <taxon>Pseudomonadati</taxon>
        <taxon>Pseudomonadota</taxon>
        <taxon>Alphaproteobacteria</taxon>
        <taxon>Hyphomicrobiales</taxon>
        <taxon>Nitrobacteraceae</taxon>
        <taxon>Tardiphaga</taxon>
    </lineage>
</organism>
<dbReference type="GO" id="GO:0009236">
    <property type="term" value="P:cobalamin biosynthetic process"/>
    <property type="evidence" value="ECO:0007669"/>
    <property type="project" value="UniProtKB-UniPathway"/>
</dbReference>
<dbReference type="STRING" id="943830.A4A58_29060"/>
<feature type="domain" description="Aminotransferase class I/classII large" evidence="10">
    <location>
        <begin position="68"/>
        <end position="301"/>
    </location>
</feature>
<evidence type="ECO:0000259" key="10">
    <source>
        <dbReference type="Pfam" id="PF00155"/>
    </source>
</evidence>
<dbReference type="CDD" id="cd00609">
    <property type="entry name" value="AAT_like"/>
    <property type="match status" value="1"/>
</dbReference>
<sequence>MKHGGDLTQAMAEFGGAPDQWLDLSTGINPWPWPIPANLPSYLWERLPTRADEQSLLSAARSAYHVPDNVDVVAAAGTQALIQWLPHLAAPGAVAIVGPTYNEHVAAWRAGGHEVGVIGSLSALPDHAKHVVIVNPNNPDGRVAMRDELADVAAILQRRGGWLVIDEAFADVDPAISAVDLCATLPVVILRSFGKFYGLAGLRLGFALAAPLIAQRIATAIGPWACSGPAQVIGAAALRDERWATQTRVALVAQGIKLDNVLADAGFEIVGGTPLFRLARHVDALKWHAALARQQIWCRRFDWSHELLRFGLPPDAVALSRLASALAK</sequence>
<dbReference type="AlphaFoldDB" id="A0A163YUX3"/>
<dbReference type="InterPro" id="IPR004839">
    <property type="entry name" value="Aminotransferase_I/II_large"/>
</dbReference>
<dbReference type="PROSITE" id="PS00105">
    <property type="entry name" value="AA_TRANSFER_CLASS_1"/>
    <property type="match status" value="1"/>
</dbReference>
<dbReference type="RefSeq" id="WP_068734339.1">
    <property type="nucleotide sequence ID" value="NZ_LVYV01000019.1"/>
</dbReference>
<dbReference type="GO" id="GO:0030170">
    <property type="term" value="F:pyridoxal phosphate binding"/>
    <property type="evidence" value="ECO:0007669"/>
    <property type="project" value="InterPro"/>
</dbReference>
<evidence type="ECO:0000313" key="12">
    <source>
        <dbReference type="Proteomes" id="UP000076574"/>
    </source>
</evidence>
<dbReference type="EMBL" id="LVYV01000019">
    <property type="protein sequence ID" value="KZD22603.1"/>
    <property type="molecule type" value="Genomic_DNA"/>
</dbReference>
<dbReference type="NCBIfam" id="TIGR01140">
    <property type="entry name" value="L_thr_O3P_dcar"/>
    <property type="match status" value="1"/>
</dbReference>
<dbReference type="Gene3D" id="3.40.640.10">
    <property type="entry name" value="Type I PLP-dependent aspartate aminotransferase-like (Major domain)"/>
    <property type="match status" value="1"/>
</dbReference>
<evidence type="ECO:0000256" key="5">
    <source>
        <dbReference type="ARBA" id="ARBA00022573"/>
    </source>
</evidence>
<keyword evidence="7" id="KW-0456">Lyase</keyword>
<protein>
    <recommendedName>
        <fullName evidence="4">threonine-phosphate decarboxylase</fullName>
        <ecNumber evidence="4">4.1.1.81</ecNumber>
    </recommendedName>
    <alternativeName>
        <fullName evidence="8">L-threonine-O-3-phosphate decarboxylase</fullName>
    </alternativeName>
</protein>
<accession>A0A163YUX3</accession>
<dbReference type="InterPro" id="IPR015421">
    <property type="entry name" value="PyrdxlP-dep_Trfase_major"/>
</dbReference>